<organism evidence="1 2">
    <name type="scientific">Shewanella yunxiaonensis</name>
    <dbReference type="NCBI Taxonomy" id="2829809"/>
    <lineage>
        <taxon>Bacteria</taxon>
        <taxon>Pseudomonadati</taxon>
        <taxon>Pseudomonadota</taxon>
        <taxon>Gammaproteobacteria</taxon>
        <taxon>Alteromonadales</taxon>
        <taxon>Shewanellaceae</taxon>
        <taxon>Shewanella</taxon>
    </lineage>
</organism>
<protein>
    <recommendedName>
        <fullName evidence="3">Solute-binding protein family 3/N-terminal domain-containing protein</fullName>
    </recommendedName>
</protein>
<evidence type="ECO:0008006" key="3">
    <source>
        <dbReference type="Google" id="ProtNLM"/>
    </source>
</evidence>
<dbReference type="EMBL" id="CP073587">
    <property type="protein sequence ID" value="QUN06211.1"/>
    <property type="molecule type" value="Genomic_DNA"/>
</dbReference>
<gene>
    <name evidence="1" type="ORF">KDN34_01695</name>
</gene>
<dbReference type="Proteomes" id="UP000679575">
    <property type="component" value="Chromosome"/>
</dbReference>
<sequence>MSFSPSIRVVTCLGRQLVAGVLLWLMLGSAAAAAEATIFYYQAAEGRLDSRKTYTNALLQLALDKTVDDYGPYEMQEAGRGLNKARLLRELEQGRFSNMFVRASISDDLLQRFTAVPFPLARGLEGYRVAFIRAANDEQEHRFCQVERAALQRLSIVQGIGWLDTKILQENGFSVQLVSSYENMFSMLHKQRADLFFRAVNEIDVELHSVIQAHKVLRVEPCLALYYPLPRFFITDKSNRRNAERIYRGLVKAYNDGSFVKLWERNFASAMTQLQGRQIISLDNPFIRQLDPAYQQYNAVIDPYLSSPKTEKALH</sequence>
<evidence type="ECO:0000313" key="1">
    <source>
        <dbReference type="EMBL" id="QUN06211.1"/>
    </source>
</evidence>
<dbReference type="RefSeq" id="WP_212595227.1">
    <property type="nucleotide sequence ID" value="NZ_CP073587.1"/>
</dbReference>
<dbReference type="SUPFAM" id="SSF53850">
    <property type="entry name" value="Periplasmic binding protein-like II"/>
    <property type="match status" value="1"/>
</dbReference>
<proteinExistence type="predicted"/>
<evidence type="ECO:0000313" key="2">
    <source>
        <dbReference type="Proteomes" id="UP000679575"/>
    </source>
</evidence>
<accession>A0ABX7YV64</accession>
<keyword evidence="2" id="KW-1185">Reference proteome</keyword>
<name>A0ABX7YV64_9GAMM</name>
<reference evidence="1 2" key="1">
    <citation type="submission" date="2021-04" db="EMBL/GenBank/DDBJ databases">
        <title>Novel species identification of genus Shewanella.</title>
        <authorList>
            <person name="Liu G."/>
        </authorList>
    </citation>
    <scope>NUCLEOTIDE SEQUENCE [LARGE SCALE GENOMIC DNA]</scope>
    <source>
        <strain evidence="1 2">FJAT-54481</strain>
    </source>
</reference>